<feature type="region of interest" description="Disordered" evidence="3">
    <location>
        <begin position="100"/>
        <end position="119"/>
    </location>
</feature>
<keyword evidence="4" id="KW-0732">Signal</keyword>
<reference evidence="6" key="1">
    <citation type="journal article" date="2023" name="Mol. Phylogenet. Evol.">
        <title>Genome-scale phylogeny and comparative genomics of the fungal order Sordariales.</title>
        <authorList>
            <person name="Hensen N."/>
            <person name="Bonometti L."/>
            <person name="Westerberg I."/>
            <person name="Brannstrom I.O."/>
            <person name="Guillou S."/>
            <person name="Cros-Aarteil S."/>
            <person name="Calhoun S."/>
            <person name="Haridas S."/>
            <person name="Kuo A."/>
            <person name="Mondo S."/>
            <person name="Pangilinan J."/>
            <person name="Riley R."/>
            <person name="LaButti K."/>
            <person name="Andreopoulos B."/>
            <person name="Lipzen A."/>
            <person name="Chen C."/>
            <person name="Yan M."/>
            <person name="Daum C."/>
            <person name="Ng V."/>
            <person name="Clum A."/>
            <person name="Steindorff A."/>
            <person name="Ohm R.A."/>
            <person name="Martin F."/>
            <person name="Silar P."/>
            <person name="Natvig D.O."/>
            <person name="Lalanne C."/>
            <person name="Gautier V."/>
            <person name="Ament-Velasquez S.L."/>
            <person name="Kruys A."/>
            <person name="Hutchinson M.I."/>
            <person name="Powell A.J."/>
            <person name="Barry K."/>
            <person name="Miller A.N."/>
            <person name="Grigoriev I.V."/>
            <person name="Debuchy R."/>
            <person name="Gladieux P."/>
            <person name="Hiltunen Thoren M."/>
            <person name="Johannesson H."/>
        </authorList>
    </citation>
    <scope>NUCLEOTIDE SEQUENCE</scope>
    <source>
        <strain evidence="6">CBS 141.50</strain>
    </source>
</reference>
<evidence type="ECO:0000313" key="7">
    <source>
        <dbReference type="Proteomes" id="UP001302676"/>
    </source>
</evidence>
<name>A0AAN6V2M9_9PEZI</name>
<feature type="signal peptide" evidence="4">
    <location>
        <begin position="1"/>
        <end position="20"/>
    </location>
</feature>
<dbReference type="Proteomes" id="UP001302676">
    <property type="component" value="Unassembled WGS sequence"/>
</dbReference>
<dbReference type="SUPFAM" id="SSF53187">
    <property type="entry name" value="Zn-dependent exopeptidases"/>
    <property type="match status" value="1"/>
</dbReference>
<evidence type="ECO:0000256" key="3">
    <source>
        <dbReference type="SAM" id="MobiDB-lite"/>
    </source>
</evidence>
<dbReference type="InterPro" id="IPR011650">
    <property type="entry name" value="Peptidase_M20_dimer"/>
</dbReference>
<feature type="compositionally biased region" description="Acidic residues" evidence="3">
    <location>
        <begin position="105"/>
        <end position="117"/>
    </location>
</feature>
<keyword evidence="2" id="KW-0378">Hydrolase</keyword>
<accession>A0AAN6V2M9</accession>
<organism evidence="6 7">
    <name type="scientific">Dichotomopilus funicola</name>
    <dbReference type="NCBI Taxonomy" id="1934379"/>
    <lineage>
        <taxon>Eukaryota</taxon>
        <taxon>Fungi</taxon>
        <taxon>Dikarya</taxon>
        <taxon>Ascomycota</taxon>
        <taxon>Pezizomycotina</taxon>
        <taxon>Sordariomycetes</taxon>
        <taxon>Sordariomycetidae</taxon>
        <taxon>Sordariales</taxon>
        <taxon>Chaetomiaceae</taxon>
        <taxon>Dichotomopilus</taxon>
    </lineage>
</organism>
<evidence type="ECO:0000256" key="2">
    <source>
        <dbReference type="ARBA" id="ARBA00022801"/>
    </source>
</evidence>
<feature type="domain" description="Peptidase M20 dimerisation" evidence="5">
    <location>
        <begin position="266"/>
        <end position="347"/>
    </location>
</feature>
<sequence length="465" mass="49604">MKFNTRTALTLSALAPLASALLPIIEQQQQQQPLLSNPETSNTVTENDIPSYRVPLLSLHRTLVNTPSISGTEGQVALDLKKLLIDLDFTVQLQRVPPAARIHDDDNDDDNDDDDESPQYRYNVLAWPGRHATPTFHNRTLITSHIDVVPPFLPYAINGSPVPPSEPLDFTSLSSDTLISGRGSVDAKGSVAAQITATKELLENGELDPASVVLLYVVGEEISGDGMKFFSSFLANQTTSSSLSNTPPRLHAAIFGEPTTNLLACGHKGIASALLTATGKAGHSGYPWLGRSATALLVRALDRLLQADLGSSERYGNTTVNVGVVQGGVAANVIAKEAWARMAVRIAVGGRKSGRGILEGEMKRVVREVLEEEGVGKGKEDDGGLELVVGHGYGPVECECDVEGFGTMVANYGTDVPNLEGEHTNYLYGPGTILVAHGDNEGLTIQDLEEAVEGYKRLIKHAVGA</sequence>
<feature type="chain" id="PRO_5042889617" description="Peptidase M20 dimerisation domain-containing protein" evidence="4">
    <location>
        <begin position="21"/>
        <end position="465"/>
    </location>
</feature>
<proteinExistence type="predicted"/>
<dbReference type="PANTHER" id="PTHR43808">
    <property type="entry name" value="ACETYLORNITHINE DEACETYLASE"/>
    <property type="match status" value="1"/>
</dbReference>
<dbReference type="Gene3D" id="3.40.630.10">
    <property type="entry name" value="Zn peptidases"/>
    <property type="match status" value="1"/>
</dbReference>
<dbReference type="EMBL" id="MU853592">
    <property type="protein sequence ID" value="KAK4142905.1"/>
    <property type="molecule type" value="Genomic_DNA"/>
</dbReference>
<evidence type="ECO:0000313" key="6">
    <source>
        <dbReference type="EMBL" id="KAK4142905.1"/>
    </source>
</evidence>
<dbReference type="InterPro" id="IPR036264">
    <property type="entry name" value="Bact_exopeptidase_dim_dom"/>
</dbReference>
<dbReference type="RefSeq" id="XP_062636276.1">
    <property type="nucleotide sequence ID" value="XM_062777484.1"/>
</dbReference>
<comment type="caution">
    <text evidence="6">The sequence shown here is derived from an EMBL/GenBank/DDBJ whole genome shotgun (WGS) entry which is preliminary data.</text>
</comment>
<dbReference type="InterPro" id="IPR050072">
    <property type="entry name" value="Peptidase_M20A"/>
</dbReference>
<dbReference type="PANTHER" id="PTHR43808:SF30">
    <property type="entry name" value="ACETYLORNITHINE DEACETYLASE"/>
    <property type="match status" value="1"/>
</dbReference>
<dbReference type="SUPFAM" id="SSF55031">
    <property type="entry name" value="Bacterial exopeptidase dimerisation domain"/>
    <property type="match status" value="1"/>
</dbReference>
<dbReference type="GO" id="GO:0016787">
    <property type="term" value="F:hydrolase activity"/>
    <property type="evidence" value="ECO:0007669"/>
    <property type="project" value="UniProtKB-KW"/>
</dbReference>
<dbReference type="AlphaFoldDB" id="A0AAN6V2M9"/>
<evidence type="ECO:0000259" key="5">
    <source>
        <dbReference type="Pfam" id="PF07687"/>
    </source>
</evidence>
<keyword evidence="1" id="KW-0479">Metal-binding</keyword>
<reference evidence="6" key="2">
    <citation type="submission" date="2023-05" db="EMBL/GenBank/DDBJ databases">
        <authorList>
            <consortium name="Lawrence Berkeley National Laboratory"/>
            <person name="Steindorff A."/>
            <person name="Hensen N."/>
            <person name="Bonometti L."/>
            <person name="Westerberg I."/>
            <person name="Brannstrom I.O."/>
            <person name="Guillou S."/>
            <person name="Cros-Aarteil S."/>
            <person name="Calhoun S."/>
            <person name="Haridas S."/>
            <person name="Kuo A."/>
            <person name="Mondo S."/>
            <person name="Pangilinan J."/>
            <person name="Riley R."/>
            <person name="Labutti K."/>
            <person name="Andreopoulos B."/>
            <person name="Lipzen A."/>
            <person name="Chen C."/>
            <person name="Yanf M."/>
            <person name="Daum C."/>
            <person name="Ng V."/>
            <person name="Clum A."/>
            <person name="Ohm R."/>
            <person name="Martin F."/>
            <person name="Silar P."/>
            <person name="Natvig D."/>
            <person name="Lalanne C."/>
            <person name="Gautier V."/>
            <person name="Ament-Velasquez S.L."/>
            <person name="Kruys A."/>
            <person name="Hutchinson M.I."/>
            <person name="Powell A.J."/>
            <person name="Barry K."/>
            <person name="Miller A.N."/>
            <person name="Grigoriev I.V."/>
            <person name="Debuchy R."/>
            <person name="Gladieux P."/>
            <person name="Thoren M.H."/>
            <person name="Johannesson H."/>
        </authorList>
    </citation>
    <scope>NUCLEOTIDE SEQUENCE</scope>
    <source>
        <strain evidence="6">CBS 141.50</strain>
    </source>
</reference>
<evidence type="ECO:0000256" key="4">
    <source>
        <dbReference type="SAM" id="SignalP"/>
    </source>
</evidence>
<dbReference type="GeneID" id="87814097"/>
<protein>
    <recommendedName>
        <fullName evidence="5">Peptidase M20 dimerisation domain-containing protein</fullName>
    </recommendedName>
</protein>
<dbReference type="GO" id="GO:0046872">
    <property type="term" value="F:metal ion binding"/>
    <property type="evidence" value="ECO:0007669"/>
    <property type="project" value="UniProtKB-KW"/>
</dbReference>
<evidence type="ECO:0000256" key="1">
    <source>
        <dbReference type="ARBA" id="ARBA00022723"/>
    </source>
</evidence>
<keyword evidence="7" id="KW-1185">Reference proteome</keyword>
<gene>
    <name evidence="6" type="ORF">C8A04DRAFT_12845</name>
</gene>
<dbReference type="Gene3D" id="3.30.70.360">
    <property type="match status" value="1"/>
</dbReference>
<dbReference type="Pfam" id="PF07687">
    <property type="entry name" value="M20_dimer"/>
    <property type="match status" value="1"/>
</dbReference>